<proteinExistence type="inferred from homology"/>
<sequence>MYYVIFAQDLPNTLDKRLAVREKHLARLTLLQEQGRLLVAGPNPAIDDENPGTAGFTGSTVIAEFASLEEAKTWASQDPYVEAGVYGDVVVKPFKRVF</sequence>
<evidence type="ECO:0000256" key="1">
    <source>
        <dbReference type="ARBA" id="ARBA00007689"/>
    </source>
</evidence>
<organism evidence="3 4">
    <name type="scientific">Gallibacterium genomosp. 3</name>
    <dbReference type="NCBI Taxonomy" id="505345"/>
    <lineage>
        <taxon>Bacteria</taxon>
        <taxon>Pseudomonadati</taxon>
        <taxon>Pseudomonadota</taxon>
        <taxon>Gammaproteobacteria</taxon>
        <taxon>Pasteurellales</taxon>
        <taxon>Pasteurellaceae</taxon>
        <taxon>Gallibacterium</taxon>
    </lineage>
</organism>
<dbReference type="NCBIfam" id="NF008473">
    <property type="entry name" value="PRK11370.1"/>
    <property type="match status" value="1"/>
</dbReference>
<dbReference type="PATRIC" id="fig|505345.7.peg.500"/>
<dbReference type="Gene3D" id="3.30.70.1060">
    <property type="entry name" value="Dimeric alpha+beta barrel"/>
    <property type="match status" value="1"/>
</dbReference>
<dbReference type="Pfam" id="PF03795">
    <property type="entry name" value="YCII"/>
    <property type="match status" value="1"/>
</dbReference>
<dbReference type="SUPFAM" id="SSF54909">
    <property type="entry name" value="Dimeric alpha+beta barrel"/>
    <property type="match status" value="1"/>
</dbReference>
<evidence type="ECO:0000313" key="3">
    <source>
        <dbReference type="EMBL" id="OBW93229.1"/>
    </source>
</evidence>
<dbReference type="AlphaFoldDB" id="A0A1A7NW48"/>
<dbReference type="OrthoDB" id="9797014at2"/>
<evidence type="ECO:0000313" key="4">
    <source>
        <dbReference type="Proteomes" id="UP000243558"/>
    </source>
</evidence>
<dbReference type="PANTHER" id="PTHR33606:SF3">
    <property type="entry name" value="PROTEIN YCII"/>
    <property type="match status" value="1"/>
</dbReference>
<protein>
    <recommendedName>
        <fullName evidence="2">YCII-related domain-containing protein</fullName>
    </recommendedName>
</protein>
<comment type="caution">
    <text evidence="3">The sequence shown here is derived from an EMBL/GenBank/DDBJ whole genome shotgun (WGS) entry which is preliminary data.</text>
</comment>
<gene>
    <name evidence="3" type="ORF">QV01_02485</name>
</gene>
<name>A0A1A7NW48_9PAST</name>
<dbReference type="RefSeq" id="WP_065238822.1">
    <property type="nucleotide sequence ID" value="NZ_JTJM01000010.1"/>
</dbReference>
<dbReference type="InterPro" id="IPR005545">
    <property type="entry name" value="YCII"/>
</dbReference>
<evidence type="ECO:0000259" key="2">
    <source>
        <dbReference type="Pfam" id="PF03795"/>
    </source>
</evidence>
<keyword evidence="4" id="KW-1185">Reference proteome</keyword>
<dbReference type="PANTHER" id="PTHR33606">
    <property type="entry name" value="PROTEIN YCII"/>
    <property type="match status" value="1"/>
</dbReference>
<dbReference type="EMBL" id="JTJM01000010">
    <property type="protein sequence ID" value="OBW93229.1"/>
    <property type="molecule type" value="Genomic_DNA"/>
</dbReference>
<accession>A0A1A7NW48</accession>
<reference evidence="3 4" key="1">
    <citation type="submission" date="2014-11" db="EMBL/GenBank/DDBJ databases">
        <title>Pan-genome of Gallibacterium spp.</title>
        <authorList>
            <person name="Kudirkiene E."/>
            <person name="Bojesen A.M."/>
        </authorList>
    </citation>
    <scope>NUCLEOTIDE SEQUENCE [LARGE SCALE GENOMIC DNA]</scope>
    <source>
        <strain evidence="3 4">F151</strain>
    </source>
</reference>
<dbReference type="InterPro" id="IPR011008">
    <property type="entry name" value="Dimeric_a/b-barrel"/>
</dbReference>
<dbReference type="Proteomes" id="UP000243558">
    <property type="component" value="Unassembled WGS sequence"/>
</dbReference>
<feature type="domain" description="YCII-related" evidence="2">
    <location>
        <begin position="1"/>
        <end position="95"/>
    </location>
</feature>
<comment type="similarity">
    <text evidence="1">Belongs to the YciI family.</text>
</comment>
<dbReference type="InterPro" id="IPR051807">
    <property type="entry name" value="Sec-metab_biosynth-assoc"/>
</dbReference>